<dbReference type="AlphaFoldDB" id="A0A919NJ68"/>
<protein>
    <submittedName>
        <fullName evidence="2">Uncharacterized protein</fullName>
    </submittedName>
</protein>
<reference evidence="2" key="1">
    <citation type="submission" date="2021-01" db="EMBL/GenBank/DDBJ databases">
        <title>Whole genome shotgun sequence of Actinoplanes tereljensis NBRC 105297.</title>
        <authorList>
            <person name="Komaki H."/>
            <person name="Tamura T."/>
        </authorList>
    </citation>
    <scope>NUCLEOTIDE SEQUENCE</scope>
    <source>
        <strain evidence="2">NBRC 105297</strain>
    </source>
</reference>
<name>A0A919NJ68_9ACTN</name>
<evidence type="ECO:0000256" key="1">
    <source>
        <dbReference type="SAM" id="MobiDB-lite"/>
    </source>
</evidence>
<gene>
    <name evidence="2" type="ORF">Ate02nite_17160</name>
</gene>
<feature type="compositionally biased region" description="Basic and acidic residues" evidence="1">
    <location>
        <begin position="37"/>
        <end position="52"/>
    </location>
</feature>
<proteinExistence type="predicted"/>
<dbReference type="Proteomes" id="UP000623608">
    <property type="component" value="Unassembled WGS sequence"/>
</dbReference>
<accession>A0A919NJ68</accession>
<evidence type="ECO:0000313" key="3">
    <source>
        <dbReference type="Proteomes" id="UP000623608"/>
    </source>
</evidence>
<evidence type="ECO:0000313" key="2">
    <source>
        <dbReference type="EMBL" id="GIF18986.1"/>
    </source>
</evidence>
<sequence length="104" mass="11165">MTGGAQVMFVVEYPCDRFCRIEVDLSGERGQVTLQQMRDKADGLHQREHEPENGEAEAEAGAPVVEPETSGRPAATIFLAAPGQGASSAPGHGASPRRGHERRR</sequence>
<feature type="compositionally biased region" description="Low complexity" evidence="1">
    <location>
        <begin position="80"/>
        <end position="94"/>
    </location>
</feature>
<feature type="region of interest" description="Disordered" evidence="1">
    <location>
        <begin position="37"/>
        <end position="104"/>
    </location>
</feature>
<dbReference type="RefSeq" id="WP_203801839.1">
    <property type="nucleotide sequence ID" value="NZ_BOMY01000012.1"/>
</dbReference>
<feature type="compositionally biased region" description="Low complexity" evidence="1">
    <location>
        <begin position="59"/>
        <end position="68"/>
    </location>
</feature>
<keyword evidence="3" id="KW-1185">Reference proteome</keyword>
<organism evidence="2 3">
    <name type="scientific">Paractinoplanes tereljensis</name>
    <dbReference type="NCBI Taxonomy" id="571912"/>
    <lineage>
        <taxon>Bacteria</taxon>
        <taxon>Bacillati</taxon>
        <taxon>Actinomycetota</taxon>
        <taxon>Actinomycetes</taxon>
        <taxon>Micromonosporales</taxon>
        <taxon>Micromonosporaceae</taxon>
        <taxon>Paractinoplanes</taxon>
    </lineage>
</organism>
<comment type="caution">
    <text evidence="2">The sequence shown here is derived from an EMBL/GenBank/DDBJ whole genome shotgun (WGS) entry which is preliminary data.</text>
</comment>
<dbReference type="EMBL" id="BOMY01000012">
    <property type="protein sequence ID" value="GIF18986.1"/>
    <property type="molecule type" value="Genomic_DNA"/>
</dbReference>
<feature type="compositionally biased region" description="Basic residues" evidence="1">
    <location>
        <begin position="95"/>
        <end position="104"/>
    </location>
</feature>